<reference evidence="6" key="1">
    <citation type="submission" date="2018-02" db="EMBL/GenBank/DDBJ databases">
        <authorList>
            <person name="Holder M.E."/>
            <person name="Ajami N.J."/>
            <person name="Petrosino J.F."/>
        </authorList>
    </citation>
    <scope>NUCLEOTIDE SEQUENCE [LARGE SCALE GENOMIC DNA]</scope>
    <source>
        <strain evidence="6">CCUG 47132</strain>
    </source>
</reference>
<feature type="active site" evidence="1">
    <location>
        <position position="179"/>
    </location>
</feature>
<dbReference type="RefSeq" id="WP_106057397.1">
    <property type="nucleotide sequence ID" value="NZ_CP027228.1"/>
</dbReference>
<dbReference type="InterPro" id="IPR036597">
    <property type="entry name" value="Fido-like_dom_sf"/>
</dbReference>
<dbReference type="PANTHER" id="PTHR13504:SF38">
    <property type="entry name" value="FIDO DOMAIN-CONTAINING PROTEIN"/>
    <property type="match status" value="1"/>
</dbReference>
<gene>
    <name evidence="5" type="ORF">C5Q96_05470</name>
</gene>
<dbReference type="Proteomes" id="UP000237883">
    <property type="component" value="Chromosome"/>
</dbReference>
<feature type="binding site" evidence="2">
    <location>
        <begin position="220"/>
        <end position="221"/>
    </location>
    <ligand>
        <name>ATP</name>
        <dbReference type="ChEBI" id="CHEBI:30616"/>
    </ligand>
</feature>
<dbReference type="Pfam" id="PF02661">
    <property type="entry name" value="Fic"/>
    <property type="match status" value="1"/>
</dbReference>
<dbReference type="SUPFAM" id="SSF140931">
    <property type="entry name" value="Fic-like"/>
    <property type="match status" value="1"/>
</dbReference>
<dbReference type="InterPro" id="IPR049514">
    <property type="entry name" value="Fic-like_C"/>
</dbReference>
<feature type="site" description="Important for autoinhibition of adenylyltransferase activity" evidence="3">
    <location>
        <position position="54"/>
    </location>
</feature>
<feature type="domain" description="Fido" evidence="4">
    <location>
        <begin position="98"/>
        <end position="242"/>
    </location>
</feature>
<evidence type="ECO:0000313" key="5">
    <source>
        <dbReference type="EMBL" id="AVM48324.1"/>
    </source>
</evidence>
<dbReference type="PROSITE" id="PS51459">
    <property type="entry name" value="FIDO"/>
    <property type="match status" value="1"/>
</dbReference>
<organism evidence="5 6">
    <name type="scientific">Mogibacterium diversum</name>
    <dbReference type="NCBI Taxonomy" id="114527"/>
    <lineage>
        <taxon>Bacteria</taxon>
        <taxon>Bacillati</taxon>
        <taxon>Bacillota</taxon>
        <taxon>Clostridia</taxon>
        <taxon>Peptostreptococcales</taxon>
        <taxon>Anaerovoracaceae</taxon>
        <taxon>Mogibacterium</taxon>
    </lineage>
</organism>
<dbReference type="GO" id="GO:0005524">
    <property type="term" value="F:ATP binding"/>
    <property type="evidence" value="ECO:0007669"/>
    <property type="project" value="UniProtKB-KW"/>
</dbReference>
<dbReference type="InterPro" id="IPR040198">
    <property type="entry name" value="Fido_containing"/>
</dbReference>
<sequence length="330" mass="38296">MYKPPYNITEQMLKLISDISEKVGKIQGYHTLSTHPNLRRSNRIRSIHSSLAIEANSLSLAEVRDVIDGRTVIGNRDEIKEVQNAYRAYEAIREINPFNMEDLKRMHGVMTDGLVPECGKFRSGEEGVFDGDRCIFMAPTAKLVTGQMNDLFEWMNREKENVHPLIMSSVFHYEFVFIHPFADGNGRMARLWQTTLLYDWRELFQYVPLESQIKNFQSEYYEVIARCHKNGDSDEFIMFMLKRLDAVLGEVLSKPAAMYENTTAQVERLMETMEFDIPYTAVQLMGALGLKSRKSFRENYLQPAIEDEIIEMTIPGKATSRNQRYVMKKK</sequence>
<keyword evidence="2" id="KW-0067">ATP-binding</keyword>
<dbReference type="InterPro" id="IPR003812">
    <property type="entry name" value="Fido"/>
</dbReference>
<evidence type="ECO:0000259" key="4">
    <source>
        <dbReference type="PROSITE" id="PS51459"/>
    </source>
</evidence>
<dbReference type="EMBL" id="CP027228">
    <property type="protein sequence ID" value="AVM48324.1"/>
    <property type="molecule type" value="Genomic_DNA"/>
</dbReference>
<dbReference type="AlphaFoldDB" id="A0A2S0L550"/>
<name>A0A2S0L550_9FIRM</name>
<keyword evidence="2" id="KW-0547">Nucleotide-binding</keyword>
<dbReference type="GeneID" id="78391709"/>
<keyword evidence="6" id="KW-1185">Reference proteome</keyword>
<proteinExistence type="predicted"/>
<evidence type="ECO:0000256" key="3">
    <source>
        <dbReference type="PIRSR" id="PIRSR640198-3"/>
    </source>
</evidence>
<dbReference type="PANTHER" id="PTHR13504">
    <property type="entry name" value="FIDO DOMAIN-CONTAINING PROTEIN DDB_G0283145"/>
    <property type="match status" value="1"/>
</dbReference>
<accession>A0A2S0L550</accession>
<dbReference type="KEGG" id="mdv:C5Q96_05470"/>
<evidence type="ECO:0000256" key="1">
    <source>
        <dbReference type="PIRSR" id="PIRSR640198-1"/>
    </source>
</evidence>
<dbReference type="Gene3D" id="1.10.3290.10">
    <property type="entry name" value="Fido-like domain"/>
    <property type="match status" value="1"/>
</dbReference>
<evidence type="ECO:0000256" key="2">
    <source>
        <dbReference type="PIRSR" id="PIRSR640198-2"/>
    </source>
</evidence>
<dbReference type="OrthoDB" id="9813719at2"/>
<dbReference type="Pfam" id="PF21247">
    <property type="entry name" value="Fic-like_C"/>
    <property type="match status" value="1"/>
</dbReference>
<protein>
    <submittedName>
        <fullName evidence="5">Cell filamentation protein Fic</fullName>
    </submittedName>
</protein>
<evidence type="ECO:0000313" key="6">
    <source>
        <dbReference type="Proteomes" id="UP000237883"/>
    </source>
</evidence>
<feature type="binding site" evidence="2">
    <location>
        <begin position="183"/>
        <end position="190"/>
    </location>
    <ligand>
        <name>ATP</name>
        <dbReference type="ChEBI" id="CHEBI:30616"/>
    </ligand>
</feature>